<dbReference type="Ensembl" id="ENSMFAT00000097770.1">
    <property type="protein sequence ID" value="ENSMFAP00000060194.1"/>
    <property type="gene ID" value="ENSMFAG00000058044.1"/>
</dbReference>
<proteinExistence type="predicted"/>
<dbReference type="Proteomes" id="UP000233100">
    <property type="component" value="Chromosome 17"/>
</dbReference>
<reference evidence="2" key="2">
    <citation type="submission" date="2025-08" db="UniProtKB">
        <authorList>
            <consortium name="Ensembl"/>
        </authorList>
    </citation>
    <scope>IDENTIFICATION</scope>
</reference>
<organism evidence="2 3">
    <name type="scientific">Macaca fascicularis</name>
    <name type="common">Crab-eating macaque</name>
    <name type="synonym">Cynomolgus monkey</name>
    <dbReference type="NCBI Taxonomy" id="9541"/>
    <lineage>
        <taxon>Eukaryota</taxon>
        <taxon>Metazoa</taxon>
        <taxon>Chordata</taxon>
        <taxon>Craniata</taxon>
        <taxon>Vertebrata</taxon>
        <taxon>Euteleostomi</taxon>
        <taxon>Mammalia</taxon>
        <taxon>Eutheria</taxon>
        <taxon>Euarchontoglires</taxon>
        <taxon>Primates</taxon>
        <taxon>Haplorrhini</taxon>
        <taxon>Catarrhini</taxon>
        <taxon>Cercopithecidae</taxon>
        <taxon>Cercopithecinae</taxon>
        <taxon>Macaca</taxon>
    </lineage>
</organism>
<name>A0A7N9IFZ2_MACFA</name>
<protein>
    <submittedName>
        <fullName evidence="2">Uncharacterized protein</fullName>
    </submittedName>
</protein>
<sequence length="155" mass="16728">MSETFIAAPPITGSETRRKMWFCGPGPASPCCVQLRDLVPCVPAATAMTERRRHVACAVASEQGSPKPLHLPCGIESAGIQKSRIEAWKPPPRFQKMYGNTWMPRQKFAAGVGPSWRTSARAVQKGNVGSEPTHRLPTGAPPSEAVRRGPPSSRS</sequence>
<dbReference type="GeneTree" id="ENSGT01130000278534"/>
<evidence type="ECO:0000256" key="1">
    <source>
        <dbReference type="SAM" id="MobiDB-lite"/>
    </source>
</evidence>
<accession>A0A7N9IFZ2</accession>
<evidence type="ECO:0000313" key="2">
    <source>
        <dbReference type="Ensembl" id="ENSMFAP00000060194.1"/>
    </source>
</evidence>
<reference evidence="2" key="3">
    <citation type="submission" date="2025-09" db="UniProtKB">
        <authorList>
            <consortium name="Ensembl"/>
        </authorList>
    </citation>
    <scope>IDENTIFICATION</scope>
</reference>
<reference evidence="2 3" key="1">
    <citation type="submission" date="2013-03" db="EMBL/GenBank/DDBJ databases">
        <authorList>
            <person name="Warren W."/>
            <person name="Wilson R.K."/>
        </authorList>
    </citation>
    <scope>NUCLEOTIDE SEQUENCE</scope>
</reference>
<feature type="region of interest" description="Disordered" evidence="1">
    <location>
        <begin position="111"/>
        <end position="155"/>
    </location>
</feature>
<dbReference type="AlphaFoldDB" id="A0A7N9IFZ2"/>
<evidence type="ECO:0000313" key="3">
    <source>
        <dbReference type="Proteomes" id="UP000233100"/>
    </source>
</evidence>
<keyword evidence="3" id="KW-1185">Reference proteome</keyword>